<organism evidence="6 7">
    <name type="scientific">Insolitispirillum peregrinum</name>
    <dbReference type="NCBI Taxonomy" id="80876"/>
    <lineage>
        <taxon>Bacteria</taxon>
        <taxon>Pseudomonadati</taxon>
        <taxon>Pseudomonadota</taxon>
        <taxon>Alphaproteobacteria</taxon>
        <taxon>Rhodospirillales</taxon>
        <taxon>Novispirillaceae</taxon>
        <taxon>Insolitispirillum</taxon>
    </lineage>
</organism>
<dbReference type="AlphaFoldDB" id="A0A1N7NSF5"/>
<dbReference type="InterPro" id="IPR011006">
    <property type="entry name" value="CheY-like_superfamily"/>
</dbReference>
<dbReference type="PROSITE" id="PS50887">
    <property type="entry name" value="GGDEF"/>
    <property type="match status" value="1"/>
</dbReference>
<evidence type="ECO:0000259" key="4">
    <source>
        <dbReference type="PROSITE" id="PS50110"/>
    </source>
</evidence>
<dbReference type="GO" id="GO:0043709">
    <property type="term" value="P:cell adhesion involved in single-species biofilm formation"/>
    <property type="evidence" value="ECO:0007669"/>
    <property type="project" value="TreeGrafter"/>
</dbReference>
<dbReference type="GO" id="GO:0000160">
    <property type="term" value="P:phosphorelay signal transduction system"/>
    <property type="evidence" value="ECO:0007669"/>
    <property type="project" value="InterPro"/>
</dbReference>
<dbReference type="SMART" id="SM00267">
    <property type="entry name" value="GGDEF"/>
    <property type="match status" value="1"/>
</dbReference>
<evidence type="ECO:0000313" key="6">
    <source>
        <dbReference type="EMBL" id="SIT01240.1"/>
    </source>
</evidence>
<dbReference type="InterPro" id="IPR050469">
    <property type="entry name" value="Diguanylate_Cyclase"/>
</dbReference>
<dbReference type="InterPro" id="IPR043128">
    <property type="entry name" value="Rev_trsase/Diguanyl_cyclase"/>
</dbReference>
<evidence type="ECO:0000256" key="2">
    <source>
        <dbReference type="ARBA" id="ARBA00034247"/>
    </source>
</evidence>
<gene>
    <name evidence="6" type="ORF">SAMN05421779_105337</name>
</gene>
<evidence type="ECO:0000259" key="5">
    <source>
        <dbReference type="PROSITE" id="PS50887"/>
    </source>
</evidence>
<dbReference type="InterPro" id="IPR029787">
    <property type="entry name" value="Nucleotide_cyclase"/>
</dbReference>
<dbReference type="GO" id="GO:1902201">
    <property type="term" value="P:negative regulation of bacterial-type flagellum-dependent cell motility"/>
    <property type="evidence" value="ECO:0007669"/>
    <property type="project" value="TreeGrafter"/>
</dbReference>
<dbReference type="Pfam" id="PF00990">
    <property type="entry name" value="GGDEF"/>
    <property type="match status" value="1"/>
</dbReference>
<dbReference type="SMART" id="SM00448">
    <property type="entry name" value="REC"/>
    <property type="match status" value="1"/>
</dbReference>
<dbReference type="CDD" id="cd01949">
    <property type="entry name" value="GGDEF"/>
    <property type="match status" value="1"/>
</dbReference>
<evidence type="ECO:0000256" key="3">
    <source>
        <dbReference type="PROSITE-ProRule" id="PRU00169"/>
    </source>
</evidence>
<dbReference type="EC" id="2.7.7.65" evidence="1"/>
<dbReference type="Pfam" id="PF00072">
    <property type="entry name" value="Response_reg"/>
    <property type="match status" value="1"/>
</dbReference>
<comment type="catalytic activity">
    <reaction evidence="2">
        <text>2 GTP = 3',3'-c-di-GMP + 2 diphosphate</text>
        <dbReference type="Rhea" id="RHEA:24898"/>
        <dbReference type="ChEBI" id="CHEBI:33019"/>
        <dbReference type="ChEBI" id="CHEBI:37565"/>
        <dbReference type="ChEBI" id="CHEBI:58805"/>
        <dbReference type="EC" id="2.7.7.65"/>
    </reaction>
</comment>
<dbReference type="PANTHER" id="PTHR45138:SF9">
    <property type="entry name" value="DIGUANYLATE CYCLASE DGCM-RELATED"/>
    <property type="match status" value="1"/>
</dbReference>
<dbReference type="Gene3D" id="3.40.50.2300">
    <property type="match status" value="1"/>
</dbReference>
<dbReference type="InterPro" id="IPR001789">
    <property type="entry name" value="Sig_transdc_resp-reg_receiver"/>
</dbReference>
<dbReference type="PANTHER" id="PTHR45138">
    <property type="entry name" value="REGULATORY COMPONENTS OF SENSORY TRANSDUCTION SYSTEM"/>
    <property type="match status" value="1"/>
</dbReference>
<reference evidence="6 7" key="1">
    <citation type="submission" date="2017-01" db="EMBL/GenBank/DDBJ databases">
        <authorList>
            <person name="Mah S.A."/>
            <person name="Swanson W.J."/>
            <person name="Moy G.W."/>
            <person name="Vacquier V.D."/>
        </authorList>
    </citation>
    <scope>NUCLEOTIDE SEQUENCE [LARGE SCALE GENOMIC DNA]</scope>
    <source>
        <strain evidence="6 7">DSM 11589</strain>
    </source>
</reference>
<dbReference type="GO" id="GO:0052621">
    <property type="term" value="F:diguanylate cyclase activity"/>
    <property type="evidence" value="ECO:0007669"/>
    <property type="project" value="UniProtKB-EC"/>
</dbReference>
<protein>
    <recommendedName>
        <fullName evidence="1">diguanylate cyclase</fullName>
        <ecNumber evidence="1">2.7.7.65</ecNumber>
    </recommendedName>
</protein>
<feature type="modified residue" description="4-aspartylphosphate" evidence="3">
    <location>
        <position position="67"/>
    </location>
</feature>
<dbReference type="InterPro" id="IPR000160">
    <property type="entry name" value="GGDEF_dom"/>
</dbReference>
<dbReference type="GO" id="GO:0005886">
    <property type="term" value="C:plasma membrane"/>
    <property type="evidence" value="ECO:0007669"/>
    <property type="project" value="TreeGrafter"/>
</dbReference>
<dbReference type="EMBL" id="FTOA01000005">
    <property type="protein sequence ID" value="SIT01240.1"/>
    <property type="molecule type" value="Genomic_DNA"/>
</dbReference>
<dbReference type="NCBIfam" id="TIGR00254">
    <property type="entry name" value="GGDEF"/>
    <property type="match status" value="1"/>
</dbReference>
<dbReference type="RefSeq" id="WP_217696105.1">
    <property type="nucleotide sequence ID" value="NZ_FTOA01000005.1"/>
</dbReference>
<dbReference type="SUPFAM" id="SSF55073">
    <property type="entry name" value="Nucleotide cyclase"/>
    <property type="match status" value="1"/>
</dbReference>
<dbReference type="Gene3D" id="3.30.70.270">
    <property type="match status" value="1"/>
</dbReference>
<dbReference type="Proteomes" id="UP000185678">
    <property type="component" value="Unassembled WGS sequence"/>
</dbReference>
<feature type="domain" description="Response regulatory" evidence="4">
    <location>
        <begin position="19"/>
        <end position="134"/>
    </location>
</feature>
<keyword evidence="7" id="KW-1185">Reference proteome</keyword>
<keyword evidence="3" id="KW-0597">Phosphoprotein</keyword>
<evidence type="ECO:0000256" key="1">
    <source>
        <dbReference type="ARBA" id="ARBA00012528"/>
    </source>
</evidence>
<proteinExistence type="predicted"/>
<dbReference type="PROSITE" id="PS50110">
    <property type="entry name" value="RESPONSE_REGULATORY"/>
    <property type="match status" value="1"/>
</dbReference>
<accession>A0A1N7NSF5</accession>
<sequence length="317" mass="35377">MELPQEQRLASTGSITGGRILVVDDVPSNIHMLSNILRDDHEIIFATNGPDAVRMAKEKKPDLILLDIMLPEMDGYQICCILRELPDTRDIPIIFVSALGEEKDEARGLEMGAIDYFVKPLSPPIVRARVRNHIEFKRQRDLLRDMSQVDGLTGLPNKRRADDALASEWRRCQRSGSPISIFMVSLDQFKEYNLSHGHLKGDDCLRKVARTIAGYLCRPGDMAARYDGKVFIAILPDTELEGAIQLAEQARSAVEALSIPYPLPDNDEHSVTISCGVSTCVPSLDMMPFQLISRAKEQLEMAKNNGRNCVEGNELFG</sequence>
<name>A0A1N7NSF5_9PROT</name>
<dbReference type="SUPFAM" id="SSF52172">
    <property type="entry name" value="CheY-like"/>
    <property type="match status" value="1"/>
</dbReference>
<dbReference type="STRING" id="80876.SAMN05421779_105337"/>
<evidence type="ECO:0000313" key="7">
    <source>
        <dbReference type="Proteomes" id="UP000185678"/>
    </source>
</evidence>
<feature type="domain" description="GGDEF" evidence="5">
    <location>
        <begin position="177"/>
        <end position="315"/>
    </location>
</feature>